<protein>
    <recommendedName>
        <fullName evidence="1">Dual OB-containing domain-containing protein</fullName>
    </recommendedName>
</protein>
<gene>
    <name evidence="2" type="ORF">S01H4_20726</name>
</gene>
<name>X1A241_9ZZZZ</name>
<evidence type="ECO:0000313" key="2">
    <source>
        <dbReference type="EMBL" id="GAG66848.1"/>
    </source>
</evidence>
<proteinExistence type="predicted"/>
<organism evidence="2">
    <name type="scientific">marine sediment metagenome</name>
    <dbReference type="NCBI Taxonomy" id="412755"/>
    <lineage>
        <taxon>unclassified sequences</taxon>
        <taxon>metagenomes</taxon>
        <taxon>ecological metagenomes</taxon>
    </lineage>
</organism>
<accession>X1A241</accession>
<feature type="domain" description="Dual OB-containing" evidence="1">
    <location>
        <begin position="5"/>
        <end position="226"/>
    </location>
</feature>
<dbReference type="Pfam" id="PF22557">
    <property type="entry name" value="DuOB"/>
    <property type="match status" value="1"/>
</dbReference>
<dbReference type="InterPro" id="IPR054335">
    <property type="entry name" value="DuOB_dom"/>
</dbReference>
<evidence type="ECO:0000259" key="1">
    <source>
        <dbReference type="Pfam" id="PF22557"/>
    </source>
</evidence>
<dbReference type="AlphaFoldDB" id="X1A241"/>
<dbReference type="EMBL" id="BART01009341">
    <property type="protein sequence ID" value="GAG66848.1"/>
    <property type="molecule type" value="Genomic_DNA"/>
</dbReference>
<sequence length="241" mass="27214">MDMVKDVIILAVTKMHGGVCIAGIDKHGNWVRPIRPTKKRRSECDTITDYCLLPIDFFHKGKSHFVNGAMTRVYLKSHSPTSPHVEDWILDTRNKPQLLRKLDNEEQAEFFAEYCESDISKLIPNEEQSLGLFLPGSFSFHFSMSKSSVDVSVRADFKLGDQIFSGIGCTDLRMRALGRELLNKSGGVTQTLDQSAFAKRGKQITYLALGLSRLYRDKHWLIVVGVHSIPEISIEIDCARL</sequence>
<reference evidence="2" key="1">
    <citation type="journal article" date="2014" name="Front. Microbiol.">
        <title>High frequency of phylogenetically diverse reductive dehalogenase-homologous genes in deep subseafloor sedimentary metagenomes.</title>
        <authorList>
            <person name="Kawai M."/>
            <person name="Futagami T."/>
            <person name="Toyoda A."/>
            <person name="Takaki Y."/>
            <person name="Nishi S."/>
            <person name="Hori S."/>
            <person name="Arai W."/>
            <person name="Tsubouchi T."/>
            <person name="Morono Y."/>
            <person name="Uchiyama I."/>
            <person name="Ito T."/>
            <person name="Fujiyama A."/>
            <person name="Inagaki F."/>
            <person name="Takami H."/>
        </authorList>
    </citation>
    <scope>NUCLEOTIDE SEQUENCE</scope>
    <source>
        <strain evidence="2">Expedition CK06-06</strain>
    </source>
</reference>
<comment type="caution">
    <text evidence="2">The sequence shown here is derived from an EMBL/GenBank/DDBJ whole genome shotgun (WGS) entry which is preliminary data.</text>
</comment>